<dbReference type="EMBL" id="JABANN010000014">
    <property type="protein sequence ID" value="KAF4675486.1"/>
    <property type="molecule type" value="Genomic_DNA"/>
</dbReference>
<evidence type="ECO:0000313" key="5">
    <source>
        <dbReference type="EMBL" id="KAF4675486.1"/>
    </source>
</evidence>
<evidence type="ECO:0000256" key="2">
    <source>
        <dbReference type="SAM" id="Coils"/>
    </source>
</evidence>
<evidence type="ECO:0000256" key="3">
    <source>
        <dbReference type="SAM" id="MobiDB-lite"/>
    </source>
</evidence>
<evidence type="ECO:0000313" key="6">
    <source>
        <dbReference type="Proteomes" id="UP000572268"/>
    </source>
</evidence>
<dbReference type="Pfam" id="PF21771">
    <property type="entry name" value="CFAP58_CC"/>
    <property type="match status" value="1"/>
</dbReference>
<keyword evidence="1 2" id="KW-0175">Coiled coil</keyword>
<dbReference type="Proteomes" id="UP000572268">
    <property type="component" value="Unassembled WGS sequence"/>
</dbReference>
<feature type="coiled-coil region" evidence="2">
    <location>
        <begin position="658"/>
        <end position="685"/>
    </location>
</feature>
<feature type="domain" description="Cilia- and flagella-associated protein 58 central coiled coil" evidence="4">
    <location>
        <begin position="382"/>
        <end position="679"/>
    </location>
</feature>
<evidence type="ECO:0000256" key="1">
    <source>
        <dbReference type="ARBA" id="ARBA00023054"/>
    </source>
</evidence>
<dbReference type="PANTHER" id="PTHR32083">
    <property type="entry name" value="CILIA AND FLAGELLA-ASSOCIATED PROTEIN 58-RELATED"/>
    <property type="match status" value="1"/>
</dbReference>
<evidence type="ECO:0000259" key="4">
    <source>
        <dbReference type="Pfam" id="PF21771"/>
    </source>
</evidence>
<feature type="compositionally biased region" description="Polar residues" evidence="3">
    <location>
        <begin position="849"/>
        <end position="859"/>
    </location>
</feature>
<dbReference type="GO" id="GO:0005856">
    <property type="term" value="C:cytoskeleton"/>
    <property type="evidence" value="ECO:0007669"/>
    <property type="project" value="TreeGrafter"/>
</dbReference>
<protein>
    <recommendedName>
        <fullName evidence="4">Cilia- and flagella-associated protein 58 central coiled coil domain-containing protein</fullName>
    </recommendedName>
</protein>
<sequence length="1274" mass="146082">MASQKEELPQEQQPSADMENIEAFEASAFEALEKDFQEVLAELLDDESLKEFREQYERLHDTLKQSHDSEKMLITKCRELSTEIVENAYKVQRALRQSQEDQATIKALKKEIEKAWKIIEESRDKEQTSRTTIEDLRAEVANMSKLVERSAETAASHETREKVLTQQRVDLVRHRDILAAQVEQLQAQSKQLEETRQALEADCEKQRQERARVDNLLKERLTKFQDNIRQREQLDAELRRHRETLEDIGDDSVDTLDRIAETQEEHKKVLRDLKASSRDVEYQKSIQNNLQEEIRRVREQSAAEVRRKQKLKKDMKELNEELEKQKKELNKAERAKEKAEAIYKKLCAEKEEDDRERAELLKEKKTAAKMVQELSDKVEKVRRREEADAKMLSDLSHEKELLFKAMHKATDRKDMEIALVKQNEQRSNDMLRELQQWRQAKAQTEDQLHDLVMQRDRFMRQLKETNDRYLGILQTIRDRDSRLAALKEEIAAIQTECMQQKNLYEAVRADRNLYSKNLLEAQGEIADIERKFSTLEHRTKQLRAEIEEKDQELVLKHLATQELTKTAEQLRTSLEKAKKRLRNLASVAEVYREEIAKLEKARAVTEEEIHKQKMNSDRVAGDKELLCTRLVQKKAEHDEVHEKIKLCESALKAGEVRYKELCDEIALKKDELGKLQAELAGLRARVGNMEEYKHEAYQLQQQLLGERAKVKALSDELEKPMNVHRWRELEGSDPEMFHMLEKMRNLQRRLISRTEEVVERKETVRREEEDIKKLERKLERIPGPELQEQLVIHEGHLRDRNDQLTAMNAELADYKRVIDEYQAEIRRLKKEKQEVMQKYYKQKKQSSQNEAASRGKSTAGGQKKYSVQVLLCIMLIIMSSVRACVVAIFVLGVVLSIAGCNSRVQPNIRPPPTGSGLTTQLPTQPPSPTGPTTTPSPDVCPGGGRAIVVTTKIVLFSDWPSMSASGPRTFLTDHLPAFSSGNNCLNVRVADLVLTVTGSILRNWVDGDVTRVSRTTNAGGGQDFQSFLQQLQKSGTSVWLNVIPNDSTWSAVCTGQPNVVACLFRFAATWNAFIKAQVIVGIVIDGISISSRDLPTFMSQGASAKGSLKLGLTVGLGLLNGMKNQYGTSVDFYLSFLLDFWVPSPQAYFGSSSEFFTRRGNVQDMTNFLLSSTSGESPLPRTDTQRYDDDTAMLWSPRHFGSTGCMYPLNTGTCTNSNGTDELGSWAPNGAIELMKSVRSRVGSEGTRMGFYTLSLMPFTWLTTDYRRCFGRNC</sequence>
<feature type="region of interest" description="Disordered" evidence="3">
    <location>
        <begin position="1"/>
        <end position="21"/>
    </location>
</feature>
<name>A0A7J6MVM4_PEROL</name>
<comment type="caution">
    <text evidence="5">The sequence shown here is derived from an EMBL/GenBank/DDBJ whole genome shotgun (WGS) entry which is preliminary data.</text>
</comment>
<feature type="region of interest" description="Disordered" evidence="3">
    <location>
        <begin position="905"/>
        <end position="941"/>
    </location>
</feature>
<feature type="coiled-coil region" evidence="2">
    <location>
        <begin position="49"/>
        <end position="384"/>
    </location>
</feature>
<gene>
    <name evidence="5" type="ORF">FOL46_001426</name>
</gene>
<dbReference type="InterPro" id="IPR049270">
    <property type="entry name" value="CFAP58_CC"/>
</dbReference>
<proteinExistence type="predicted"/>
<dbReference type="PANTHER" id="PTHR32083:SF0">
    <property type="entry name" value="CILIA AND FLAGELLA-ASSOCIATED PROTEIN 58"/>
    <property type="match status" value="1"/>
</dbReference>
<feature type="coiled-coil region" evidence="2">
    <location>
        <begin position="420"/>
        <end position="615"/>
    </location>
</feature>
<accession>A0A7J6MVM4</accession>
<feature type="region of interest" description="Disordered" evidence="3">
    <location>
        <begin position="839"/>
        <end position="859"/>
    </location>
</feature>
<organism evidence="5 6">
    <name type="scientific">Perkinsus olseni</name>
    <name type="common">Perkinsus atlanticus</name>
    <dbReference type="NCBI Taxonomy" id="32597"/>
    <lineage>
        <taxon>Eukaryota</taxon>
        <taxon>Sar</taxon>
        <taxon>Alveolata</taxon>
        <taxon>Perkinsozoa</taxon>
        <taxon>Perkinsea</taxon>
        <taxon>Perkinsida</taxon>
        <taxon>Perkinsidae</taxon>
        <taxon>Perkinsus</taxon>
    </lineage>
</organism>
<reference evidence="5 6" key="1">
    <citation type="submission" date="2020-04" db="EMBL/GenBank/DDBJ databases">
        <title>Perkinsus olseni comparative genomics.</title>
        <authorList>
            <person name="Bogema D.R."/>
        </authorList>
    </citation>
    <scope>NUCLEOTIDE SEQUENCE [LARGE SCALE GENOMIC DNA]</scope>
    <source>
        <strain evidence="5">ATCC PRA-31</strain>
    </source>
</reference>
<dbReference type="AlphaFoldDB" id="A0A7J6MVM4"/>